<dbReference type="InterPro" id="IPR014284">
    <property type="entry name" value="RNA_pol_sigma-70_dom"/>
</dbReference>
<gene>
    <name evidence="4" type="primary">sigJ</name>
    <name evidence="4" type="ORF">JY651_29805</name>
</gene>
<evidence type="ECO:0000259" key="2">
    <source>
        <dbReference type="Pfam" id="PF04542"/>
    </source>
</evidence>
<dbReference type="InterPro" id="IPR013249">
    <property type="entry name" value="RNA_pol_sigma70_r4_t2"/>
</dbReference>
<reference evidence="4 5" key="1">
    <citation type="submission" date="2021-02" db="EMBL/GenBank/DDBJ databases">
        <title>De Novo genome assembly of isolated myxobacteria.</title>
        <authorList>
            <person name="Stevens D.C."/>
        </authorList>
    </citation>
    <scope>NUCLEOTIDE SEQUENCE [LARGE SCALE GENOMIC DNA]</scope>
    <source>
        <strain evidence="5">SCPEA02</strain>
    </source>
</reference>
<evidence type="ECO:0000313" key="4">
    <source>
        <dbReference type="EMBL" id="QSQ19501.1"/>
    </source>
</evidence>
<feature type="domain" description="RNA polymerase sigma factor 70 region 4 type 2" evidence="3">
    <location>
        <begin position="109"/>
        <end position="159"/>
    </location>
</feature>
<accession>A0ABX7NQ28</accession>
<evidence type="ECO:0000259" key="3">
    <source>
        <dbReference type="Pfam" id="PF08281"/>
    </source>
</evidence>
<dbReference type="SUPFAM" id="SSF54427">
    <property type="entry name" value="NTF2-like"/>
    <property type="match status" value="1"/>
</dbReference>
<dbReference type="EMBL" id="CP071090">
    <property type="protein sequence ID" value="QSQ19501.1"/>
    <property type="molecule type" value="Genomic_DNA"/>
</dbReference>
<proteinExistence type="predicted"/>
<dbReference type="InterPro" id="IPR013325">
    <property type="entry name" value="RNA_pol_sigma_r2"/>
</dbReference>
<evidence type="ECO:0000256" key="1">
    <source>
        <dbReference type="ARBA" id="ARBA00011344"/>
    </source>
</evidence>
<dbReference type="PANTHER" id="PTHR30173">
    <property type="entry name" value="SIGMA 19 FACTOR"/>
    <property type="match status" value="1"/>
</dbReference>
<dbReference type="SUPFAM" id="SSF88659">
    <property type="entry name" value="Sigma3 and sigma4 domains of RNA polymerase sigma factors"/>
    <property type="match status" value="1"/>
</dbReference>
<feature type="domain" description="RNA polymerase sigma-70 region 2" evidence="2">
    <location>
        <begin position="9"/>
        <end position="74"/>
    </location>
</feature>
<dbReference type="NCBIfam" id="TIGR02937">
    <property type="entry name" value="sigma70-ECF"/>
    <property type="match status" value="1"/>
</dbReference>
<evidence type="ECO:0000313" key="5">
    <source>
        <dbReference type="Proteomes" id="UP000662747"/>
    </source>
</evidence>
<organism evidence="4 5">
    <name type="scientific">Pyxidicoccus parkwayensis</name>
    <dbReference type="NCBI Taxonomy" id="2813578"/>
    <lineage>
        <taxon>Bacteria</taxon>
        <taxon>Pseudomonadati</taxon>
        <taxon>Myxococcota</taxon>
        <taxon>Myxococcia</taxon>
        <taxon>Myxococcales</taxon>
        <taxon>Cystobacterineae</taxon>
        <taxon>Myxococcaceae</taxon>
        <taxon>Pyxidicoccus</taxon>
    </lineage>
</organism>
<dbReference type="Pfam" id="PF04542">
    <property type="entry name" value="Sigma70_r2"/>
    <property type="match status" value="1"/>
</dbReference>
<dbReference type="InterPro" id="IPR052704">
    <property type="entry name" value="ECF_Sigma-70_Domain"/>
</dbReference>
<dbReference type="SUPFAM" id="SSF88946">
    <property type="entry name" value="Sigma2 domain of RNA polymerase sigma factors"/>
    <property type="match status" value="1"/>
</dbReference>
<dbReference type="Gene3D" id="1.10.1740.10">
    <property type="match status" value="1"/>
</dbReference>
<dbReference type="InterPro" id="IPR036388">
    <property type="entry name" value="WH-like_DNA-bd_sf"/>
</dbReference>
<keyword evidence="5" id="KW-1185">Reference proteome</keyword>
<dbReference type="Pfam" id="PF08281">
    <property type="entry name" value="Sigma70_r4_2"/>
    <property type="match status" value="1"/>
</dbReference>
<name>A0ABX7NQ28_9BACT</name>
<sequence>MSPHDETALFEELRPTLLGLAYRMLGSRADAEDAVQDTFLKWKQADKGDIDNPSAWLTSACTRRCIDLARSAHRSRVDYVGPWLPEPVHTPTEGGAEEALVLASSLTTAFLLMLERLTPKERAAYLLHEVFDVSYPETARTLAIEEAACRKLISRARASIDQAKVRHVTPVERQEQLLAAFKDAVVGGSTEQLAALLSDDIELRADGGGKVPTLLQVLHGKAEVLEYLEQKLRQYWDGYQWTVADLNGGRGLVLRKGGHTVATASFAYDEAGRTTDIYIIRNPDKLTGLDGVAALQEH</sequence>
<dbReference type="Proteomes" id="UP000662747">
    <property type="component" value="Chromosome"/>
</dbReference>
<dbReference type="Gene3D" id="3.10.450.50">
    <property type="match status" value="1"/>
</dbReference>
<dbReference type="InterPro" id="IPR007627">
    <property type="entry name" value="RNA_pol_sigma70_r2"/>
</dbReference>
<dbReference type="NCBIfam" id="NF007214">
    <property type="entry name" value="PRK09636.1"/>
    <property type="match status" value="1"/>
</dbReference>
<dbReference type="RefSeq" id="WP_206721085.1">
    <property type="nucleotide sequence ID" value="NZ_CP071090.1"/>
</dbReference>
<dbReference type="InterPro" id="IPR013324">
    <property type="entry name" value="RNA_pol_sigma_r3/r4-like"/>
</dbReference>
<dbReference type="PANTHER" id="PTHR30173:SF36">
    <property type="entry name" value="ECF RNA POLYMERASE SIGMA FACTOR SIGJ"/>
    <property type="match status" value="1"/>
</dbReference>
<protein>
    <submittedName>
        <fullName evidence="4">RNA polymerase sigma factor SigJ</fullName>
    </submittedName>
</protein>
<dbReference type="InterPro" id="IPR032710">
    <property type="entry name" value="NTF2-like_dom_sf"/>
</dbReference>
<dbReference type="Gene3D" id="1.10.10.10">
    <property type="entry name" value="Winged helix-like DNA-binding domain superfamily/Winged helix DNA-binding domain"/>
    <property type="match status" value="1"/>
</dbReference>
<comment type="subunit">
    <text evidence="1">Interacts transiently with the RNA polymerase catalytic core formed by RpoA, RpoB, RpoC and RpoZ (2 alpha, 1 beta, 1 beta' and 1 omega subunit) to form the RNA polymerase holoenzyme that can initiate transcription.</text>
</comment>